<feature type="domain" description="TonB-dependent receptor plug" evidence="15">
    <location>
        <begin position="55"/>
        <end position="152"/>
    </location>
</feature>
<evidence type="ECO:0000256" key="1">
    <source>
        <dbReference type="ARBA" id="ARBA00004571"/>
    </source>
</evidence>
<dbReference type="AlphaFoldDB" id="A0A3N0VKQ9"/>
<dbReference type="Pfam" id="PF07715">
    <property type="entry name" value="Plug"/>
    <property type="match status" value="1"/>
</dbReference>
<dbReference type="Proteomes" id="UP000282106">
    <property type="component" value="Unassembled WGS sequence"/>
</dbReference>
<evidence type="ECO:0000256" key="9">
    <source>
        <dbReference type="ARBA" id="ARBA00023136"/>
    </source>
</evidence>
<dbReference type="Gene3D" id="2.40.170.20">
    <property type="entry name" value="TonB-dependent receptor, beta-barrel domain"/>
    <property type="match status" value="1"/>
</dbReference>
<evidence type="ECO:0000256" key="11">
    <source>
        <dbReference type="PROSITE-ProRule" id="PRU01360"/>
    </source>
</evidence>
<keyword evidence="5 11" id="KW-0812">Transmembrane</keyword>
<evidence type="ECO:0000256" key="6">
    <source>
        <dbReference type="ARBA" id="ARBA00023004"/>
    </source>
</evidence>
<protein>
    <submittedName>
        <fullName evidence="16">TonB-dependent receptor</fullName>
    </submittedName>
</protein>
<dbReference type="FunCoup" id="A0A3N0VKQ9">
    <property type="interactions" value="53"/>
</dbReference>
<dbReference type="InterPro" id="IPR039426">
    <property type="entry name" value="TonB-dep_rcpt-like"/>
</dbReference>
<keyword evidence="10 11" id="KW-0998">Cell outer membrane</keyword>
<dbReference type="Gene3D" id="2.170.130.10">
    <property type="entry name" value="TonB-dependent receptor, plug domain"/>
    <property type="match status" value="1"/>
</dbReference>
<dbReference type="RefSeq" id="WP_123210214.1">
    <property type="nucleotide sequence ID" value="NZ_RJVO01000001.1"/>
</dbReference>
<name>A0A3N0VKQ9_9GAMM</name>
<dbReference type="InterPro" id="IPR012910">
    <property type="entry name" value="Plug_dom"/>
</dbReference>
<evidence type="ECO:0000313" key="16">
    <source>
        <dbReference type="EMBL" id="ROH93359.1"/>
    </source>
</evidence>
<dbReference type="PANTHER" id="PTHR32552">
    <property type="entry name" value="FERRICHROME IRON RECEPTOR-RELATED"/>
    <property type="match status" value="1"/>
</dbReference>
<dbReference type="Pfam" id="PF00593">
    <property type="entry name" value="TonB_dep_Rec_b-barrel"/>
    <property type="match status" value="1"/>
</dbReference>
<evidence type="ECO:0000256" key="2">
    <source>
        <dbReference type="ARBA" id="ARBA00022448"/>
    </source>
</evidence>
<keyword evidence="8 12" id="KW-0798">TonB box</keyword>
<evidence type="ECO:0000256" key="13">
    <source>
        <dbReference type="SAM" id="SignalP"/>
    </source>
</evidence>
<keyword evidence="17" id="KW-1185">Reference proteome</keyword>
<keyword evidence="3 11" id="KW-1134">Transmembrane beta strand</keyword>
<dbReference type="CDD" id="cd01347">
    <property type="entry name" value="ligand_gated_channel"/>
    <property type="match status" value="1"/>
</dbReference>
<evidence type="ECO:0000256" key="4">
    <source>
        <dbReference type="ARBA" id="ARBA00022496"/>
    </source>
</evidence>
<dbReference type="GO" id="GO:0006826">
    <property type="term" value="P:iron ion transport"/>
    <property type="evidence" value="ECO:0007669"/>
    <property type="project" value="UniProtKB-KW"/>
</dbReference>
<dbReference type="PANTHER" id="PTHR32552:SF81">
    <property type="entry name" value="TONB-DEPENDENT OUTER MEMBRANE RECEPTOR"/>
    <property type="match status" value="1"/>
</dbReference>
<gene>
    <name evidence="16" type="ORF">ED208_02220</name>
</gene>
<organism evidence="16 17">
    <name type="scientific">Stagnimonas aquatica</name>
    <dbReference type="NCBI Taxonomy" id="2689987"/>
    <lineage>
        <taxon>Bacteria</taxon>
        <taxon>Pseudomonadati</taxon>
        <taxon>Pseudomonadota</taxon>
        <taxon>Gammaproteobacteria</taxon>
        <taxon>Nevskiales</taxon>
        <taxon>Nevskiaceae</taxon>
        <taxon>Stagnimonas</taxon>
    </lineage>
</organism>
<accession>A0A3N0VKQ9</accession>
<keyword evidence="16" id="KW-0675">Receptor</keyword>
<dbReference type="PROSITE" id="PS52016">
    <property type="entry name" value="TONB_DEPENDENT_REC_3"/>
    <property type="match status" value="1"/>
</dbReference>
<keyword evidence="9 11" id="KW-0472">Membrane</keyword>
<feature type="signal peptide" evidence="13">
    <location>
        <begin position="1"/>
        <end position="19"/>
    </location>
</feature>
<feature type="domain" description="TonB-dependent receptor-like beta-barrel" evidence="14">
    <location>
        <begin position="331"/>
        <end position="670"/>
    </location>
</feature>
<evidence type="ECO:0000256" key="7">
    <source>
        <dbReference type="ARBA" id="ARBA00023065"/>
    </source>
</evidence>
<proteinExistence type="inferred from homology"/>
<comment type="subcellular location">
    <subcellularLocation>
        <location evidence="1 11">Cell outer membrane</location>
        <topology evidence="1 11">Multi-pass membrane protein</topology>
    </subcellularLocation>
</comment>
<sequence length="706" mass="75899">MRPHRHAVALALLALPAAAQPPGQPAPVQLAPVTVSATRVATPADEVPATISRREPDAAELGVNLSELLDGVPGLLARDRQNYAQDTQISLRGFGARSAFGIRGLRLYLDGIPASQPDGQGQISHFPLAAADHVEVLRGPFSTLYGNSSGGVIQLFSRDGGASPEFRLDSAYGSDGRQRWSASLSGPLSPEAGAGDFSFALSRFETDGYRAHSAASRENLYGKLRFTLGEGRHLSLLLSHFDSPEALDPLGLTRAQAQADPRQAAPAALLFDSRKSTAQDQLGAVLSQRLGAGELQLLAYAGQRAITQYLAVPMAAQAAPGSAGGVVDLASDYGGADLRYSRQTHWLARPLSLVAGLSYDRLQQQRRGYENFVGSDLGLRGALRRDEDNRADSFDQYLQADWHFAPRASLLAGVRHSRVAFDSEDHYLAAGNGDDSGGTAYGATTPVAGLRWAARPWAQLYAAYGTGFETPTFAELAYRPDGQPGPNLGLRAAKSRNAELGAKLSPRAGWRSELALFETRSRDELVVLTNSGGRSSYGNAGRTRRRGAEWQLGGQLAADWQLQVAGTWLEARVQDEYRACTGSPCTTPNTTIAAGNRLPGVADQQWQARLDWTPTPAWLGFVEARYLGSVPVDDRNSESAPAAALFDLGARYRRRGEHWGWSASLRVENLLDRASIGSVIVNDGNRRYYEPAPSRGLLAGLALDWY</sequence>
<dbReference type="InParanoid" id="A0A3N0VKQ9"/>
<evidence type="ECO:0000256" key="8">
    <source>
        <dbReference type="ARBA" id="ARBA00023077"/>
    </source>
</evidence>
<comment type="caution">
    <text evidence="16">The sequence shown here is derived from an EMBL/GenBank/DDBJ whole genome shotgun (WGS) entry which is preliminary data.</text>
</comment>
<keyword evidence="4" id="KW-0410">Iron transport</keyword>
<reference evidence="16 17" key="1">
    <citation type="submission" date="2018-10" db="EMBL/GenBank/DDBJ databases">
        <authorList>
            <person name="Chen W.-M."/>
        </authorList>
    </citation>
    <scope>NUCLEOTIDE SEQUENCE [LARGE SCALE GENOMIC DNA]</scope>
    <source>
        <strain evidence="16 17">THS-13</strain>
    </source>
</reference>
<evidence type="ECO:0000256" key="5">
    <source>
        <dbReference type="ARBA" id="ARBA00022692"/>
    </source>
</evidence>
<dbReference type="InterPro" id="IPR000531">
    <property type="entry name" value="Beta-barrel_TonB"/>
</dbReference>
<evidence type="ECO:0000256" key="12">
    <source>
        <dbReference type="RuleBase" id="RU003357"/>
    </source>
</evidence>
<dbReference type="GO" id="GO:0009279">
    <property type="term" value="C:cell outer membrane"/>
    <property type="evidence" value="ECO:0007669"/>
    <property type="project" value="UniProtKB-SubCell"/>
</dbReference>
<dbReference type="SUPFAM" id="SSF56935">
    <property type="entry name" value="Porins"/>
    <property type="match status" value="1"/>
</dbReference>
<evidence type="ECO:0000259" key="14">
    <source>
        <dbReference type="Pfam" id="PF00593"/>
    </source>
</evidence>
<keyword evidence="2 11" id="KW-0813">Transport</keyword>
<dbReference type="EMBL" id="RJVO01000001">
    <property type="protein sequence ID" value="ROH93359.1"/>
    <property type="molecule type" value="Genomic_DNA"/>
</dbReference>
<keyword evidence="6" id="KW-0408">Iron</keyword>
<evidence type="ECO:0000256" key="10">
    <source>
        <dbReference type="ARBA" id="ARBA00023237"/>
    </source>
</evidence>
<evidence type="ECO:0000259" key="15">
    <source>
        <dbReference type="Pfam" id="PF07715"/>
    </source>
</evidence>
<evidence type="ECO:0000313" key="17">
    <source>
        <dbReference type="Proteomes" id="UP000282106"/>
    </source>
</evidence>
<keyword evidence="13" id="KW-0732">Signal</keyword>
<keyword evidence="7" id="KW-0406">Ion transport</keyword>
<dbReference type="InterPro" id="IPR036942">
    <property type="entry name" value="Beta-barrel_TonB_sf"/>
</dbReference>
<evidence type="ECO:0000256" key="3">
    <source>
        <dbReference type="ARBA" id="ARBA00022452"/>
    </source>
</evidence>
<feature type="chain" id="PRO_5017951621" evidence="13">
    <location>
        <begin position="20"/>
        <end position="706"/>
    </location>
</feature>
<dbReference type="InterPro" id="IPR037066">
    <property type="entry name" value="Plug_dom_sf"/>
</dbReference>
<comment type="similarity">
    <text evidence="11 12">Belongs to the TonB-dependent receptor family.</text>
</comment>